<name>A0A1M6ND21_9FLAO</name>
<organism evidence="1 2">
    <name type="scientific">Aequorivita viscosa</name>
    <dbReference type="NCBI Taxonomy" id="797419"/>
    <lineage>
        <taxon>Bacteria</taxon>
        <taxon>Pseudomonadati</taxon>
        <taxon>Bacteroidota</taxon>
        <taxon>Flavobacteriia</taxon>
        <taxon>Flavobacteriales</taxon>
        <taxon>Flavobacteriaceae</taxon>
        <taxon>Aequorivita</taxon>
    </lineage>
</organism>
<evidence type="ECO:0008006" key="3">
    <source>
        <dbReference type="Google" id="ProtNLM"/>
    </source>
</evidence>
<keyword evidence="2" id="KW-1185">Reference proteome</keyword>
<gene>
    <name evidence="1" type="ORF">SAMN04487908_13321</name>
</gene>
<dbReference type="STRING" id="797419.SAMN05216556_13210"/>
<evidence type="ECO:0000313" key="1">
    <source>
        <dbReference type="EMBL" id="SHJ93587.1"/>
    </source>
</evidence>
<reference evidence="2" key="1">
    <citation type="submission" date="2016-11" db="EMBL/GenBank/DDBJ databases">
        <authorList>
            <person name="Varghese N."/>
            <person name="Submissions S."/>
        </authorList>
    </citation>
    <scope>NUCLEOTIDE SEQUENCE [LARGE SCALE GENOMIC DNA]</scope>
    <source>
        <strain evidence="2">DSM 26349</strain>
    </source>
</reference>
<dbReference type="EMBL" id="FQYV01000033">
    <property type="protein sequence ID" value="SHJ93587.1"/>
    <property type="molecule type" value="Genomic_DNA"/>
</dbReference>
<protein>
    <recommendedName>
        <fullName evidence="3">SprT-like family protein</fullName>
    </recommendedName>
</protein>
<sequence>MFDNDFITLEDLINGAYIENGVRTAPCTFASTSSWIWECPNGHTGPGPYGNGTKVCGGNWVITVTNIPCASGGGNGGGGGSGSTQTVIFEICDDLALPGEGNSEDCEDQYADYFTPYMCEDNPNIPFINNWAQNNQQAAGELANYLANNFLNDDEDEDDCAEVDFEHIVILDQEFVDNNCLYYVYEDMGKAPTFNNYLKNFEGTMSVANLRFSSSTSLPSNINATTSAPENYMITITFNENNLDRPSLSVARTMIHEMIHAEIFRKLLSVWQHPSLGGMTVSDLILIKDDYPGLYDYYIRWYNNIPIGINITSAQHQAMAQHYRSIITQAIKEYSNNQYSQDIYDALAWAGLMNTIAWNNLSLSEKNQIIQTINNFENNNPNCQ</sequence>
<dbReference type="AlphaFoldDB" id="A0A1M6ND21"/>
<accession>A0A1M6ND21</accession>
<proteinExistence type="predicted"/>
<evidence type="ECO:0000313" key="2">
    <source>
        <dbReference type="Proteomes" id="UP000184172"/>
    </source>
</evidence>
<dbReference type="Proteomes" id="UP000184172">
    <property type="component" value="Unassembled WGS sequence"/>
</dbReference>